<dbReference type="EMBL" id="CP127294">
    <property type="protein sequence ID" value="WIX82805.1"/>
    <property type="molecule type" value="Genomic_DNA"/>
</dbReference>
<evidence type="ECO:0000313" key="1">
    <source>
        <dbReference type="EMBL" id="WIX82805.1"/>
    </source>
</evidence>
<evidence type="ECO:0000313" key="2">
    <source>
        <dbReference type="Proteomes" id="UP001236014"/>
    </source>
</evidence>
<dbReference type="KEGG" id="acab:QRX50_19505"/>
<dbReference type="InterPro" id="IPR035903">
    <property type="entry name" value="HesB-like_dom_sf"/>
</dbReference>
<name>A0A9Y2IM07_9PSEU</name>
<organism evidence="1 2">
    <name type="scientific">Amycolatopsis carbonis</name>
    <dbReference type="NCBI Taxonomy" id="715471"/>
    <lineage>
        <taxon>Bacteria</taxon>
        <taxon>Bacillati</taxon>
        <taxon>Actinomycetota</taxon>
        <taxon>Actinomycetes</taxon>
        <taxon>Pseudonocardiales</taxon>
        <taxon>Pseudonocardiaceae</taxon>
        <taxon>Amycolatopsis</taxon>
    </lineage>
</organism>
<reference evidence="1 2" key="1">
    <citation type="submission" date="2023-06" db="EMBL/GenBank/DDBJ databases">
        <authorList>
            <person name="Oyuntsetseg B."/>
            <person name="Kim S.B."/>
        </authorList>
    </citation>
    <scope>NUCLEOTIDE SEQUENCE [LARGE SCALE GENOMIC DNA]</scope>
    <source>
        <strain evidence="1 2">2-15</strain>
    </source>
</reference>
<proteinExistence type="predicted"/>
<dbReference type="SUPFAM" id="SSF89360">
    <property type="entry name" value="HesB-like domain"/>
    <property type="match status" value="1"/>
</dbReference>
<protein>
    <submittedName>
        <fullName evidence="1">Iron-sulfur cluster biosynthesis protein</fullName>
    </submittedName>
</protein>
<dbReference type="Proteomes" id="UP001236014">
    <property type="component" value="Chromosome"/>
</dbReference>
<keyword evidence="2" id="KW-1185">Reference proteome</keyword>
<dbReference type="Gene3D" id="2.60.300.12">
    <property type="entry name" value="HesB-like domain"/>
    <property type="match status" value="1"/>
</dbReference>
<gene>
    <name evidence="1" type="ORF">QRX50_19505</name>
</gene>
<accession>A0A9Y2IM07</accession>
<dbReference type="RefSeq" id="WP_285973370.1">
    <property type="nucleotide sequence ID" value="NZ_CP127294.1"/>
</dbReference>
<sequence length="96" mass="10165">MFTITAAAAEAINRLTASENVQAEGGLRLTLEGPPEDGAVLSVDVAAHPAPGDDVIATADTQVFLARETRVRLTDKTLDVTKNINGHYTFLITTTN</sequence>
<dbReference type="AlphaFoldDB" id="A0A9Y2IM07"/>